<dbReference type="PROSITE" id="PS51257">
    <property type="entry name" value="PROKAR_LIPOPROTEIN"/>
    <property type="match status" value="1"/>
</dbReference>
<dbReference type="EMBL" id="CP091508">
    <property type="protein sequence ID" value="UOO81485.1"/>
    <property type="molecule type" value="Genomic_DNA"/>
</dbReference>
<accession>A0ABY4DR10</accession>
<keyword evidence="3" id="KW-1185">Reference proteome</keyword>
<evidence type="ECO:0000313" key="3">
    <source>
        <dbReference type="Proteomes" id="UP000829817"/>
    </source>
</evidence>
<protein>
    <recommendedName>
        <fullName evidence="4">Lipoprotein</fullName>
    </recommendedName>
</protein>
<sequence>MKANFKAILPAALLLAALTGCSTLGGDKAKAEPAATAAAAETAAAQQTPATMQVDSIDGRKEVAYKCGEKGQNPLTVMYGFKDNQVVVAQVKFQDKLSPGLFRVIGDNDQNSFTANGITWATDKATPATVDKVDGNMLTQQAVETVNGQQQQVSQIVTKYCKLDKAATAKLAKAAK</sequence>
<evidence type="ECO:0000313" key="2">
    <source>
        <dbReference type="EMBL" id="UOO81485.1"/>
    </source>
</evidence>
<evidence type="ECO:0008006" key="4">
    <source>
        <dbReference type="Google" id="ProtNLM"/>
    </source>
</evidence>
<feature type="chain" id="PRO_5045857554" description="Lipoprotein" evidence="1">
    <location>
        <begin position="26"/>
        <end position="176"/>
    </location>
</feature>
<gene>
    <name evidence="2" type="ORF">LVJ83_11160</name>
</gene>
<organism evidence="2 3">
    <name type="scientific">Uruburuella testudinis</name>
    <dbReference type="NCBI Taxonomy" id="1282863"/>
    <lineage>
        <taxon>Bacteria</taxon>
        <taxon>Pseudomonadati</taxon>
        <taxon>Pseudomonadota</taxon>
        <taxon>Betaproteobacteria</taxon>
        <taxon>Neisseriales</taxon>
        <taxon>Neisseriaceae</taxon>
        <taxon>Uruburuella</taxon>
    </lineage>
</organism>
<evidence type="ECO:0000256" key="1">
    <source>
        <dbReference type="SAM" id="SignalP"/>
    </source>
</evidence>
<dbReference type="Proteomes" id="UP000829817">
    <property type="component" value="Chromosome"/>
</dbReference>
<proteinExistence type="predicted"/>
<feature type="signal peptide" evidence="1">
    <location>
        <begin position="1"/>
        <end position="25"/>
    </location>
</feature>
<name>A0ABY4DR10_9NEIS</name>
<keyword evidence="1" id="KW-0732">Signal</keyword>
<reference evidence="2 3" key="1">
    <citation type="journal article" date="2022" name="Res Sq">
        <title>Evolution of multicellular longitudinally dividing oral cavity symbionts (Neisseriaceae).</title>
        <authorList>
            <person name="Nyongesa S."/>
            <person name="Weber P."/>
            <person name="Bernet E."/>
            <person name="Pullido F."/>
            <person name="Nieckarz M."/>
            <person name="Delaby M."/>
            <person name="Nieves C."/>
            <person name="Viehboeck T."/>
            <person name="Krause N."/>
            <person name="Rivera-Millot A."/>
            <person name="Nakamura A."/>
            <person name="Vischer N."/>
            <person name="VanNieuwenhze M."/>
            <person name="Brun Y."/>
            <person name="Cava F."/>
            <person name="Bulgheresi S."/>
            <person name="Veyrier F."/>
        </authorList>
    </citation>
    <scope>NUCLEOTIDE SEQUENCE [LARGE SCALE GENOMIC DNA]</scope>
    <source>
        <strain evidence="2 3">CCUG 63373m</strain>
    </source>
</reference>
<dbReference type="RefSeq" id="WP_244784660.1">
    <property type="nucleotide sequence ID" value="NZ_CP091508.1"/>
</dbReference>